<comment type="similarity">
    <text evidence="1 2">Belongs to the allantoicase family.</text>
</comment>
<dbReference type="PANTHER" id="PTHR12045">
    <property type="entry name" value="ALLANTOICASE"/>
    <property type="match status" value="1"/>
</dbReference>
<dbReference type="RefSeq" id="WP_252594065.1">
    <property type="nucleotide sequence ID" value="NZ_CP099489.1"/>
</dbReference>
<dbReference type="EC" id="3.5.3.4" evidence="2"/>
<comment type="catalytic activity">
    <reaction evidence="2">
        <text>allantoate + H2O = (S)-ureidoglycolate + urea</text>
        <dbReference type="Rhea" id="RHEA:11016"/>
        <dbReference type="ChEBI" id="CHEBI:15377"/>
        <dbReference type="ChEBI" id="CHEBI:16199"/>
        <dbReference type="ChEBI" id="CHEBI:17536"/>
        <dbReference type="ChEBI" id="CHEBI:57296"/>
        <dbReference type="EC" id="3.5.3.4"/>
    </reaction>
</comment>
<dbReference type="InterPro" id="IPR015908">
    <property type="entry name" value="Allantoicase_dom"/>
</dbReference>
<name>A0ABY4YVS1_9MICO</name>
<protein>
    <recommendedName>
        <fullName evidence="2">Probable allantoicase</fullName>
        <ecNumber evidence="2">3.5.3.4</ecNumber>
    </recommendedName>
    <alternativeName>
        <fullName evidence="2">Allantoate amidinohydrolase</fullName>
    </alternativeName>
</protein>
<comment type="pathway">
    <text evidence="2">Nitrogen metabolism; (S)-allantoin degradation; (S)-ureidoglycolate from allantoate (aminidohydrolase route): step 1/1.</text>
</comment>
<feature type="domain" description="Allantoicase" evidence="3">
    <location>
        <begin position="30"/>
        <end position="178"/>
    </location>
</feature>
<dbReference type="SUPFAM" id="SSF49785">
    <property type="entry name" value="Galactose-binding domain-like"/>
    <property type="match status" value="2"/>
</dbReference>
<reference evidence="4" key="1">
    <citation type="submission" date="2022-06" db="EMBL/GenBank/DDBJ databases">
        <title>Ornithinimicrobium HY1793.</title>
        <authorList>
            <person name="Huang Y."/>
        </authorList>
    </citation>
    <scope>NUCLEOTIDE SEQUENCE</scope>
    <source>
        <strain evidence="4">HY1793</strain>
    </source>
</reference>
<dbReference type="GO" id="GO:0004037">
    <property type="term" value="F:allantoicase activity"/>
    <property type="evidence" value="ECO:0007669"/>
    <property type="project" value="UniProtKB-EC"/>
</dbReference>
<accession>A0ABY4YVS1</accession>
<keyword evidence="2 4" id="KW-0378">Hydrolase</keyword>
<feature type="domain" description="Allantoicase" evidence="3">
    <location>
        <begin position="197"/>
        <end position="337"/>
    </location>
</feature>
<organism evidence="4 5">
    <name type="scientific">Ornithinimicrobium faecis</name>
    <dbReference type="NCBI Taxonomy" id="2934158"/>
    <lineage>
        <taxon>Bacteria</taxon>
        <taxon>Bacillati</taxon>
        <taxon>Actinomycetota</taxon>
        <taxon>Actinomycetes</taxon>
        <taxon>Micrococcales</taxon>
        <taxon>Ornithinimicrobiaceae</taxon>
        <taxon>Ornithinimicrobium</taxon>
    </lineage>
</organism>
<evidence type="ECO:0000256" key="2">
    <source>
        <dbReference type="HAMAP-Rule" id="MF_00813"/>
    </source>
</evidence>
<keyword evidence="5" id="KW-1185">Reference proteome</keyword>
<dbReference type="NCBIfam" id="TIGR02961">
    <property type="entry name" value="allantoicase"/>
    <property type="match status" value="1"/>
</dbReference>
<evidence type="ECO:0000259" key="3">
    <source>
        <dbReference type="Pfam" id="PF03561"/>
    </source>
</evidence>
<gene>
    <name evidence="2 4" type="primary">alc</name>
    <name evidence="4" type="ORF">NF556_03240</name>
</gene>
<dbReference type="Gene3D" id="2.60.120.260">
    <property type="entry name" value="Galactose-binding domain-like"/>
    <property type="match status" value="2"/>
</dbReference>
<keyword evidence="2" id="KW-0659">Purine metabolism</keyword>
<sequence length="355" mass="38940">MTNHPDRPEDSSDTPEFLTYPDLASRALAGSVVAANDELFAQRENLISAHQPAFDPADFGHKGKVYDGWETRRRRDDGNDWAIVRLGVPGVVHGLVVDTAWFRGNYPPFVSVEAVAMDGYPSVPELLEADWHTLLPRSDARGDAPNYYAVDSDRRWTHVRLSIYPDGGVARFRVHGEAVPDPDFLVGTIDLAAAENGGRLAFASDAFYSSPAAIILPGRARNMGEGWENARRRGPGNDYAIFTLAHRGAIRHVEVDTSYYVGNAPGWVRLSAVDLPSGADLDTGADSGPGWTDLLARTAVQPDTRHRFLVDAAVPATHLRLDVYPDGGLSRLRAWGELSAEDLESARLRYDQTRP</sequence>
<dbReference type="PANTHER" id="PTHR12045:SF3">
    <property type="entry name" value="INACTIVE ALLANTOICASE-RELATED"/>
    <property type="match status" value="1"/>
</dbReference>
<evidence type="ECO:0000313" key="4">
    <source>
        <dbReference type="EMBL" id="USQ80687.1"/>
    </source>
</evidence>
<dbReference type="Proteomes" id="UP001056455">
    <property type="component" value="Chromosome"/>
</dbReference>
<dbReference type="PIRSF" id="PIRSF016516">
    <property type="entry name" value="Allantoicase"/>
    <property type="match status" value="1"/>
</dbReference>
<evidence type="ECO:0000313" key="5">
    <source>
        <dbReference type="Proteomes" id="UP001056455"/>
    </source>
</evidence>
<dbReference type="HAMAP" id="MF_00813">
    <property type="entry name" value="Allantoicase"/>
    <property type="match status" value="1"/>
</dbReference>
<dbReference type="InterPro" id="IPR008979">
    <property type="entry name" value="Galactose-bd-like_sf"/>
</dbReference>
<evidence type="ECO:0000256" key="1">
    <source>
        <dbReference type="ARBA" id="ARBA00009242"/>
    </source>
</evidence>
<dbReference type="Pfam" id="PF03561">
    <property type="entry name" value="Allantoicase"/>
    <property type="match status" value="2"/>
</dbReference>
<dbReference type="EMBL" id="CP099489">
    <property type="protein sequence ID" value="USQ80687.1"/>
    <property type="molecule type" value="Genomic_DNA"/>
</dbReference>
<dbReference type="InterPro" id="IPR005164">
    <property type="entry name" value="Allantoicase"/>
</dbReference>
<proteinExistence type="inferred from homology"/>